<evidence type="ECO:0000313" key="6">
    <source>
        <dbReference type="Proteomes" id="UP000587586"/>
    </source>
</evidence>
<comment type="caution">
    <text evidence="5">The sequence shown here is derived from an EMBL/GenBank/DDBJ whole genome shotgun (WGS) entry which is preliminary data.</text>
</comment>
<feature type="domain" description="Solute-binding protein family 3/N-terminal" evidence="3">
    <location>
        <begin position="31"/>
        <end position="252"/>
    </location>
</feature>
<dbReference type="CDD" id="cd13629">
    <property type="entry name" value="PBP2_Dsm1740"/>
    <property type="match status" value="1"/>
</dbReference>
<dbReference type="AlphaFoldDB" id="A0A6V8N7B0"/>
<keyword evidence="1 2" id="KW-0732">Signal</keyword>
<dbReference type="GO" id="GO:0016020">
    <property type="term" value="C:membrane"/>
    <property type="evidence" value="ECO:0007669"/>
    <property type="project" value="InterPro"/>
</dbReference>
<accession>A0A6V8N7B0</accession>
<feature type="signal peptide" evidence="2">
    <location>
        <begin position="1"/>
        <end position="27"/>
    </location>
</feature>
<dbReference type="PANTHER" id="PTHR35936">
    <property type="entry name" value="MEMBRANE-BOUND LYTIC MUREIN TRANSGLYCOSYLASE F"/>
    <property type="match status" value="1"/>
</dbReference>
<evidence type="ECO:0000259" key="4">
    <source>
        <dbReference type="SMART" id="SM00079"/>
    </source>
</evidence>
<keyword evidence="6" id="KW-1185">Reference proteome</keyword>
<dbReference type="GO" id="GO:0015276">
    <property type="term" value="F:ligand-gated monoatomic ion channel activity"/>
    <property type="evidence" value="ECO:0007669"/>
    <property type="project" value="InterPro"/>
</dbReference>
<dbReference type="SUPFAM" id="SSF53850">
    <property type="entry name" value="Periplasmic binding protein-like II"/>
    <property type="match status" value="1"/>
</dbReference>
<proteinExistence type="predicted"/>
<dbReference type="Pfam" id="PF00497">
    <property type="entry name" value="SBP_bac_3"/>
    <property type="match status" value="1"/>
</dbReference>
<dbReference type="EMBL" id="BLXZ01000002">
    <property type="protein sequence ID" value="GFO67433.1"/>
    <property type="molecule type" value="Genomic_DNA"/>
</dbReference>
<dbReference type="SMART" id="SM00079">
    <property type="entry name" value="PBPe"/>
    <property type="match status" value="1"/>
</dbReference>
<name>A0A6V8N7B0_9BACT</name>
<dbReference type="SMART" id="SM00062">
    <property type="entry name" value="PBPb"/>
    <property type="match status" value="1"/>
</dbReference>
<evidence type="ECO:0000256" key="1">
    <source>
        <dbReference type="ARBA" id="ARBA00022729"/>
    </source>
</evidence>
<evidence type="ECO:0000259" key="3">
    <source>
        <dbReference type="SMART" id="SM00062"/>
    </source>
</evidence>
<dbReference type="InterPro" id="IPR001320">
    <property type="entry name" value="Iontro_rcpt_C"/>
</dbReference>
<gene>
    <name evidence="5" type="ORF">GMLC_10120</name>
</gene>
<organism evidence="5 6">
    <name type="scientific">Geomonas limicola</name>
    <dbReference type="NCBI Taxonomy" id="2740186"/>
    <lineage>
        <taxon>Bacteria</taxon>
        <taxon>Pseudomonadati</taxon>
        <taxon>Thermodesulfobacteriota</taxon>
        <taxon>Desulfuromonadia</taxon>
        <taxon>Geobacterales</taxon>
        <taxon>Geobacteraceae</taxon>
        <taxon>Geomonas</taxon>
    </lineage>
</organism>
<dbReference type="InterPro" id="IPR001638">
    <property type="entry name" value="Solute-binding_3/MltF_N"/>
</dbReference>
<dbReference type="RefSeq" id="WP_198424456.1">
    <property type="nucleotide sequence ID" value="NZ_BLXZ01000002.1"/>
</dbReference>
<reference evidence="6" key="1">
    <citation type="submission" date="2020-06" db="EMBL/GenBank/DDBJ databases">
        <title>Draft genomic sequecing of Geomonas sp. Red745.</title>
        <authorList>
            <person name="Itoh H."/>
            <person name="Xu Z.X."/>
            <person name="Ushijima N."/>
            <person name="Masuda Y."/>
            <person name="Shiratori Y."/>
            <person name="Senoo K."/>
        </authorList>
    </citation>
    <scope>NUCLEOTIDE SEQUENCE [LARGE SCALE GENOMIC DNA]</scope>
    <source>
        <strain evidence="6">Red745</strain>
    </source>
</reference>
<evidence type="ECO:0000313" key="5">
    <source>
        <dbReference type="EMBL" id="GFO67433.1"/>
    </source>
</evidence>
<feature type="chain" id="PRO_5027945848" evidence="2">
    <location>
        <begin position="28"/>
        <end position="265"/>
    </location>
</feature>
<sequence>MFKGIKCIGLLTLVLVLQLAVSIPVHAAGKPLVVGMELAYPPFEMTDAKGKPDGVSVQLAYELGKALGRPVEIRNMAFDGLIPALKTGKIDLIISSMTATPERAKSIDFSDPYLTTGLCLLAGKNVRGSTIVDFDQPGRTIAVKKGTTGHLYASNNLKKAKVLVLDKEAAAVLEVVQGKADAFIYDQMSTYQNFQRNRDTTRPILKPFQTESWAVGIRKGNDELKAKVNRFLFEFRKSGGFGKLGDRYLKEEKDAFQQLGFPFFL</sequence>
<dbReference type="PANTHER" id="PTHR35936:SF17">
    <property type="entry name" value="ARGININE-BINDING EXTRACELLULAR PROTEIN ARTP"/>
    <property type="match status" value="1"/>
</dbReference>
<dbReference type="Proteomes" id="UP000587586">
    <property type="component" value="Unassembled WGS sequence"/>
</dbReference>
<feature type="domain" description="Ionotropic glutamate receptor C-terminal" evidence="4">
    <location>
        <begin position="31"/>
        <end position="251"/>
    </location>
</feature>
<dbReference type="Gene3D" id="3.40.190.10">
    <property type="entry name" value="Periplasmic binding protein-like II"/>
    <property type="match status" value="2"/>
</dbReference>
<evidence type="ECO:0000256" key="2">
    <source>
        <dbReference type="SAM" id="SignalP"/>
    </source>
</evidence>
<protein>
    <submittedName>
        <fullName evidence="5">Amino acid ABC transporter substrate-binding protein</fullName>
    </submittedName>
</protein>